<dbReference type="Gene3D" id="3.40.50.2000">
    <property type="entry name" value="Glycogen Phosphorylase B"/>
    <property type="match status" value="2"/>
</dbReference>
<dbReference type="OrthoDB" id="5835829at2759"/>
<dbReference type="InterPro" id="IPR050481">
    <property type="entry name" value="UDP-glycosyltransf_plant"/>
</dbReference>
<name>A0A2G9HK57_9LAMI</name>
<protein>
    <submittedName>
        <fullName evidence="1">Soyasaponin III rhamnosyltransferase</fullName>
        <ecNumber evidence="1">2.4.1.273</ecNumber>
    </submittedName>
</protein>
<dbReference type="EC" id="2.4.1.273" evidence="1"/>
<dbReference type="PANTHER" id="PTHR48049:SF75">
    <property type="entry name" value="UDP-RHAMNOSE:RHAMNOSYLTRANSFERASE 1"/>
    <property type="match status" value="1"/>
</dbReference>
<sequence length="362" mass="41724">MGAEKYHIMMFPWLAFVHMIPFLELSKRLAAKGILISYVSTPKNLQRLPQIPSNLEAKMTTEATIDLQQDQIQFLKKSYDMLAEPFECLLQKVRSDLTLIDFAPYWIPDIATKFGILTGPLDELKSGKRRPSQEDYTSPPDWIPFPSLVALQPDYAPHMMQILHSPDALGMSSGQCAAKILEECSFVVVRSSEEFDSKYSHPVEDYINSPFCLLAYFLQYLRRKKKEPKNNMAVSSNWHDTCKWLEGQKPKSIVFVGFGSEYKMPIEQINELDFSLELSKLPFLRILRKPQNKKEVGSEVPRNEDGSFSWDKVAESIRQVLVAPEGEQLWLKAAQMRSIFDNHESQDNYINKFIEHMENVMS</sequence>
<accession>A0A2G9HK57</accession>
<dbReference type="AlphaFoldDB" id="A0A2G9HK57"/>
<keyword evidence="2" id="KW-1185">Reference proteome</keyword>
<keyword evidence="1" id="KW-0808">Transferase</keyword>
<organism evidence="1 2">
    <name type="scientific">Handroanthus impetiginosus</name>
    <dbReference type="NCBI Taxonomy" id="429701"/>
    <lineage>
        <taxon>Eukaryota</taxon>
        <taxon>Viridiplantae</taxon>
        <taxon>Streptophyta</taxon>
        <taxon>Embryophyta</taxon>
        <taxon>Tracheophyta</taxon>
        <taxon>Spermatophyta</taxon>
        <taxon>Magnoliopsida</taxon>
        <taxon>eudicotyledons</taxon>
        <taxon>Gunneridae</taxon>
        <taxon>Pentapetalae</taxon>
        <taxon>asterids</taxon>
        <taxon>lamiids</taxon>
        <taxon>Lamiales</taxon>
        <taxon>Bignoniaceae</taxon>
        <taxon>Crescentiina</taxon>
        <taxon>Tabebuia alliance</taxon>
        <taxon>Handroanthus</taxon>
    </lineage>
</organism>
<dbReference type="EMBL" id="NKXS01001621">
    <property type="protein sequence ID" value="PIN17680.1"/>
    <property type="molecule type" value="Genomic_DNA"/>
</dbReference>
<evidence type="ECO:0000313" key="2">
    <source>
        <dbReference type="Proteomes" id="UP000231279"/>
    </source>
</evidence>
<keyword evidence="1" id="KW-0328">Glycosyltransferase</keyword>
<dbReference type="Proteomes" id="UP000231279">
    <property type="component" value="Unassembled WGS sequence"/>
</dbReference>
<evidence type="ECO:0000313" key="1">
    <source>
        <dbReference type="EMBL" id="PIN17680.1"/>
    </source>
</evidence>
<comment type="caution">
    <text evidence="1">The sequence shown here is derived from an EMBL/GenBank/DDBJ whole genome shotgun (WGS) entry which is preliminary data.</text>
</comment>
<dbReference type="SUPFAM" id="SSF53756">
    <property type="entry name" value="UDP-Glycosyltransferase/glycogen phosphorylase"/>
    <property type="match status" value="1"/>
</dbReference>
<gene>
    <name evidence="1" type="ORF">CDL12_09660</name>
</gene>
<proteinExistence type="predicted"/>
<dbReference type="STRING" id="429701.A0A2G9HK57"/>
<reference evidence="2" key="1">
    <citation type="journal article" date="2018" name="Gigascience">
        <title>Genome assembly of the Pink Ipe (Handroanthus impetiginosus, Bignoniaceae), a highly valued, ecologically keystone Neotropical timber forest tree.</title>
        <authorList>
            <person name="Silva-Junior O.B."/>
            <person name="Grattapaglia D."/>
            <person name="Novaes E."/>
            <person name="Collevatti R.G."/>
        </authorList>
    </citation>
    <scope>NUCLEOTIDE SEQUENCE [LARGE SCALE GENOMIC DNA]</scope>
    <source>
        <strain evidence="2">cv. UFG-1</strain>
    </source>
</reference>
<dbReference type="PANTHER" id="PTHR48049">
    <property type="entry name" value="GLYCOSYLTRANSFERASE"/>
    <property type="match status" value="1"/>
</dbReference>
<dbReference type="GO" id="GO:0102241">
    <property type="term" value="F:soyasaponin III rhamnosyltransferase activity"/>
    <property type="evidence" value="ECO:0007669"/>
    <property type="project" value="UniProtKB-EC"/>
</dbReference>
<dbReference type="GO" id="GO:0035251">
    <property type="term" value="F:UDP-glucosyltransferase activity"/>
    <property type="evidence" value="ECO:0007669"/>
    <property type="project" value="InterPro"/>
</dbReference>